<evidence type="ECO:0008006" key="3">
    <source>
        <dbReference type="Google" id="ProtNLM"/>
    </source>
</evidence>
<accession>A0A7W8K2M8</accession>
<keyword evidence="2" id="KW-1185">Reference proteome</keyword>
<dbReference type="Proteomes" id="UP000552709">
    <property type="component" value="Unassembled WGS sequence"/>
</dbReference>
<proteinExistence type="predicted"/>
<evidence type="ECO:0000313" key="1">
    <source>
        <dbReference type="EMBL" id="MBB5366159.1"/>
    </source>
</evidence>
<dbReference type="InterPro" id="IPR016024">
    <property type="entry name" value="ARM-type_fold"/>
</dbReference>
<organism evidence="1 2">
    <name type="scientific">Deinococcus humi</name>
    <dbReference type="NCBI Taxonomy" id="662880"/>
    <lineage>
        <taxon>Bacteria</taxon>
        <taxon>Thermotogati</taxon>
        <taxon>Deinococcota</taxon>
        <taxon>Deinococci</taxon>
        <taxon>Deinococcales</taxon>
        <taxon>Deinococcaceae</taxon>
        <taxon>Deinococcus</taxon>
    </lineage>
</organism>
<dbReference type="EMBL" id="JACHFL010000029">
    <property type="protein sequence ID" value="MBB5366159.1"/>
    <property type="molecule type" value="Genomic_DNA"/>
</dbReference>
<dbReference type="SUPFAM" id="SSF48371">
    <property type="entry name" value="ARM repeat"/>
    <property type="match status" value="1"/>
</dbReference>
<dbReference type="Gene3D" id="1.25.10.10">
    <property type="entry name" value="Leucine-rich Repeat Variant"/>
    <property type="match status" value="1"/>
</dbReference>
<dbReference type="RefSeq" id="WP_184138027.1">
    <property type="nucleotide sequence ID" value="NZ_JACHFL010000029.1"/>
</dbReference>
<name>A0A7W8K2M8_9DEIO</name>
<comment type="caution">
    <text evidence="1">The sequence shown here is derived from an EMBL/GenBank/DDBJ whole genome shotgun (WGS) entry which is preliminary data.</text>
</comment>
<sequence length="174" mass="19359">MIRDEAIAFLRAHQPLPTDDSFARQPDLARALLTQFHQARKYFEAHPDADSLPLLLGSCGDKSGFGHYQLLDGAFMPHPAHVVVPHLISALRSPHLGVRFRAAELSALFSDDQLVMPLLKVYQHGDIDEQDAALLALTQNRSAAAREALRSLRPSVTDTEHVELLDEYFGHDAF</sequence>
<reference evidence="1 2" key="1">
    <citation type="submission" date="2020-08" db="EMBL/GenBank/DDBJ databases">
        <title>Genomic Encyclopedia of Type Strains, Phase IV (KMG-IV): sequencing the most valuable type-strain genomes for metagenomic binning, comparative biology and taxonomic classification.</title>
        <authorList>
            <person name="Goeker M."/>
        </authorList>
    </citation>
    <scope>NUCLEOTIDE SEQUENCE [LARGE SCALE GENOMIC DNA]</scope>
    <source>
        <strain evidence="1 2">DSM 27939</strain>
    </source>
</reference>
<dbReference type="AlphaFoldDB" id="A0A7W8K2M8"/>
<protein>
    <recommendedName>
        <fullName evidence="3">HEAT repeat domain-containing protein</fullName>
    </recommendedName>
</protein>
<evidence type="ECO:0000313" key="2">
    <source>
        <dbReference type="Proteomes" id="UP000552709"/>
    </source>
</evidence>
<dbReference type="InterPro" id="IPR011989">
    <property type="entry name" value="ARM-like"/>
</dbReference>
<gene>
    <name evidence="1" type="ORF">HNQ08_005288</name>
</gene>